<keyword evidence="4" id="KW-1185">Reference proteome</keyword>
<feature type="coiled-coil region" evidence="2">
    <location>
        <begin position="90"/>
        <end position="145"/>
    </location>
</feature>
<evidence type="ECO:0000256" key="2">
    <source>
        <dbReference type="SAM" id="Coils"/>
    </source>
</evidence>
<accession>A0A841Q6N7</accession>
<dbReference type="AlphaFoldDB" id="A0A841Q6N7"/>
<proteinExistence type="inferred from homology"/>
<organism evidence="3 4">
    <name type="scientific">Salirhabdus euzebyi</name>
    <dbReference type="NCBI Taxonomy" id="394506"/>
    <lineage>
        <taxon>Bacteria</taxon>
        <taxon>Bacillati</taxon>
        <taxon>Bacillota</taxon>
        <taxon>Bacilli</taxon>
        <taxon>Bacillales</taxon>
        <taxon>Bacillaceae</taxon>
        <taxon>Salirhabdus</taxon>
    </lineage>
</organism>
<evidence type="ECO:0000313" key="4">
    <source>
        <dbReference type="Proteomes" id="UP000581688"/>
    </source>
</evidence>
<comment type="caution">
    <text evidence="3">The sequence shown here is derived from an EMBL/GenBank/DDBJ whole genome shotgun (WGS) entry which is preliminary data.</text>
</comment>
<reference evidence="3 4" key="1">
    <citation type="submission" date="2020-08" db="EMBL/GenBank/DDBJ databases">
        <title>Genomic Encyclopedia of Type Strains, Phase IV (KMG-IV): sequencing the most valuable type-strain genomes for metagenomic binning, comparative biology and taxonomic classification.</title>
        <authorList>
            <person name="Goeker M."/>
        </authorList>
    </citation>
    <scope>NUCLEOTIDE SEQUENCE [LARGE SCALE GENOMIC DNA]</scope>
    <source>
        <strain evidence="3 4">DSM 19612</strain>
    </source>
</reference>
<gene>
    <name evidence="3" type="ORF">HNQ94_002519</name>
</gene>
<dbReference type="PANTHER" id="PTHR31088:SF6">
    <property type="entry name" value="PHAGE SHOCK PROTEIN A"/>
    <property type="match status" value="1"/>
</dbReference>
<protein>
    <submittedName>
        <fullName evidence="3">Phage shock protein A</fullName>
    </submittedName>
</protein>
<dbReference type="PANTHER" id="PTHR31088">
    <property type="entry name" value="MEMBRANE-ASSOCIATED PROTEIN VIPP1, CHLOROPLASTIC"/>
    <property type="match status" value="1"/>
</dbReference>
<dbReference type="Pfam" id="PF04012">
    <property type="entry name" value="PspA_IM30"/>
    <property type="match status" value="1"/>
</dbReference>
<dbReference type="RefSeq" id="WP_174496827.1">
    <property type="nucleotide sequence ID" value="NZ_CADDWK010000009.1"/>
</dbReference>
<comment type="similarity">
    <text evidence="1">Belongs to the PspA/Vipp/IM30 family.</text>
</comment>
<dbReference type="InterPro" id="IPR007157">
    <property type="entry name" value="PspA_VIPP1"/>
</dbReference>
<evidence type="ECO:0000313" key="3">
    <source>
        <dbReference type="EMBL" id="MBB6454068.1"/>
    </source>
</evidence>
<keyword evidence="2" id="KW-0175">Coiled coil</keyword>
<name>A0A841Q6N7_9BACI</name>
<dbReference type="Proteomes" id="UP000581688">
    <property type="component" value="Unassembled WGS sequence"/>
</dbReference>
<evidence type="ECO:0000256" key="1">
    <source>
        <dbReference type="ARBA" id="ARBA00043985"/>
    </source>
</evidence>
<sequence>MTNLFKRIKETISADLHQLIDEKEEKNPVAKLNQYIRESEKETEKVRVLIERQYRLKEEFTREHYQAQEMADKRKHQMEIAEKVGEETMFQFANNEYAEYQGRADRMKDLRNEVTKQLENLEHKYEEMKHRLKDMNLKRMELMGRENVVRAQHQMNKVIENSVDKPYSRFNEIDQYIKNLEHKVNSAYYRNTFDSKMAELERKMKEEEKATAN</sequence>
<dbReference type="EMBL" id="JACHGH010000007">
    <property type="protein sequence ID" value="MBB6454068.1"/>
    <property type="molecule type" value="Genomic_DNA"/>
</dbReference>